<proteinExistence type="predicted"/>
<gene>
    <name evidence="2" type="ORF">QSP1433_LOCUS4687</name>
</gene>
<accession>A0A7S2RLI6</accession>
<sequence length="240" mass="26893">MDCCWGLWLVINNERYWIFIMQILTCLFLIGALFFTIANYEFKIEKSNQNTTYAMVLFPDFTNLAKMEGGWNGTCTVSSSNITSTLSTTSQVIWGGAAGAVSVIVITECVMGVILVYAFFDIVGTVDTEGLNCLQSSIMAMVLFLAMLLLLILLLVYTFGLEYYYGNVNCWDSFIKPLLLASNDLDSYVAGMANGFYLTLGASVTQLIVVALYASLFCSARSWSDRRRWDARYELAHMYD</sequence>
<keyword evidence="1" id="KW-0472">Membrane</keyword>
<feature type="transmembrane region" description="Helical" evidence="1">
    <location>
        <begin position="93"/>
        <end position="120"/>
    </location>
</feature>
<dbReference type="AlphaFoldDB" id="A0A7S2RLI6"/>
<evidence type="ECO:0000256" key="1">
    <source>
        <dbReference type="SAM" id="Phobius"/>
    </source>
</evidence>
<dbReference type="EMBL" id="HBHK01007643">
    <property type="protein sequence ID" value="CAD9674417.1"/>
    <property type="molecule type" value="Transcribed_RNA"/>
</dbReference>
<organism evidence="2">
    <name type="scientific">Mucochytrium quahogii</name>
    <dbReference type="NCBI Taxonomy" id="96639"/>
    <lineage>
        <taxon>Eukaryota</taxon>
        <taxon>Sar</taxon>
        <taxon>Stramenopiles</taxon>
        <taxon>Bigyra</taxon>
        <taxon>Labyrinthulomycetes</taxon>
        <taxon>Thraustochytrida</taxon>
        <taxon>Thraustochytriidae</taxon>
        <taxon>Mucochytrium</taxon>
    </lineage>
</organism>
<feature type="transmembrane region" description="Helical" evidence="1">
    <location>
        <begin position="16"/>
        <end position="38"/>
    </location>
</feature>
<reference evidence="2" key="1">
    <citation type="submission" date="2021-01" db="EMBL/GenBank/DDBJ databases">
        <authorList>
            <person name="Corre E."/>
            <person name="Pelletier E."/>
            <person name="Niang G."/>
            <person name="Scheremetjew M."/>
            <person name="Finn R."/>
            <person name="Kale V."/>
            <person name="Holt S."/>
            <person name="Cochrane G."/>
            <person name="Meng A."/>
            <person name="Brown T."/>
            <person name="Cohen L."/>
        </authorList>
    </citation>
    <scope>NUCLEOTIDE SEQUENCE</scope>
    <source>
        <strain evidence="2">NY070348D</strain>
    </source>
</reference>
<feature type="transmembrane region" description="Helical" evidence="1">
    <location>
        <begin position="140"/>
        <end position="159"/>
    </location>
</feature>
<keyword evidence="1" id="KW-0812">Transmembrane</keyword>
<feature type="transmembrane region" description="Helical" evidence="1">
    <location>
        <begin position="196"/>
        <end position="218"/>
    </location>
</feature>
<evidence type="ECO:0000313" key="2">
    <source>
        <dbReference type="EMBL" id="CAD9674417.1"/>
    </source>
</evidence>
<keyword evidence="1" id="KW-1133">Transmembrane helix</keyword>
<name>A0A7S2RLI6_9STRA</name>
<protein>
    <submittedName>
        <fullName evidence="2">Uncharacterized protein</fullName>
    </submittedName>
</protein>